<gene>
    <name evidence="1" type="ordered locus">cce_1077</name>
</gene>
<evidence type="ECO:0000313" key="1">
    <source>
        <dbReference type="EMBL" id="ACB50427.1"/>
    </source>
</evidence>
<dbReference type="HOGENOM" id="CLU_101369_1_1_3"/>
<dbReference type="eggNOG" id="COG2335">
    <property type="taxonomic scope" value="Bacteria"/>
</dbReference>
<dbReference type="Pfam" id="PF14218">
    <property type="entry name" value="COP23"/>
    <property type="match status" value="1"/>
</dbReference>
<sequence length="172" mass="18893">MMKVNLLATLATVGATVAISHFGFNPSIQAKNVGTNFLCQNWQGVPATLAKTPDQESVPVLVWQSDYFSDSGYDPSTRCQLVSGRFQYFYNSGQLKYLTTGRMNRMPVVCVTQKQGGSCEGLLFTLKPGSDPTQALKQLMAVRVHASGPLNETSGRVYINFEDYLTQAKHSN</sequence>
<dbReference type="Proteomes" id="UP000001203">
    <property type="component" value="Chromosome circular"/>
</dbReference>
<keyword evidence="2" id="KW-1185">Reference proteome</keyword>
<evidence type="ECO:0000313" key="2">
    <source>
        <dbReference type="Proteomes" id="UP000001203"/>
    </source>
</evidence>
<name>B1WTW1_CROS5</name>
<organism evidence="1 2">
    <name type="scientific">Crocosphaera subtropica (strain ATCC 51142 / BH68)</name>
    <name type="common">Cyanothece sp. (strain ATCC 51142)</name>
    <dbReference type="NCBI Taxonomy" id="43989"/>
    <lineage>
        <taxon>Bacteria</taxon>
        <taxon>Bacillati</taxon>
        <taxon>Cyanobacteriota</taxon>
        <taxon>Cyanophyceae</taxon>
        <taxon>Oscillatoriophycideae</taxon>
        <taxon>Chroococcales</taxon>
        <taxon>Aphanothecaceae</taxon>
        <taxon>Crocosphaera</taxon>
        <taxon>Crocosphaera subtropica</taxon>
    </lineage>
</organism>
<dbReference type="STRING" id="43989.cce_1077"/>
<dbReference type="KEGG" id="cyt:cce_1077"/>
<proteinExistence type="predicted"/>
<protein>
    <submittedName>
        <fullName evidence="1">Uncharacterized protein</fullName>
    </submittedName>
</protein>
<reference evidence="1 2" key="1">
    <citation type="journal article" date="2008" name="Proc. Natl. Acad. Sci. U.S.A.">
        <title>The genome of Cyanothece 51142, a unicellular diazotrophic cyanobacterium important in the marine nitrogen cycle.</title>
        <authorList>
            <person name="Welsh E.A."/>
            <person name="Liberton M."/>
            <person name="Stoeckel J."/>
            <person name="Loh T."/>
            <person name="Elvitigala T."/>
            <person name="Wang C."/>
            <person name="Wollam A."/>
            <person name="Fulton R.S."/>
            <person name="Clifton S.W."/>
            <person name="Jacobs J.M."/>
            <person name="Aurora R."/>
            <person name="Ghosh B.K."/>
            <person name="Sherman L.A."/>
            <person name="Smith R.D."/>
            <person name="Wilson R.K."/>
            <person name="Pakrasi H.B."/>
        </authorList>
    </citation>
    <scope>NUCLEOTIDE SEQUENCE [LARGE SCALE GENOMIC DNA]</scope>
    <source>
        <strain evidence="2">ATCC 51142 / BH68</strain>
    </source>
</reference>
<dbReference type="EMBL" id="CP000806">
    <property type="protein sequence ID" value="ACB50427.1"/>
    <property type="molecule type" value="Genomic_DNA"/>
</dbReference>
<dbReference type="InterPro" id="IPR025478">
    <property type="entry name" value="COP23"/>
</dbReference>
<accession>B1WTW1</accession>
<dbReference type="RefSeq" id="WP_012361539.1">
    <property type="nucleotide sequence ID" value="NC_010546.1"/>
</dbReference>
<dbReference type="AlphaFoldDB" id="B1WTW1"/>